<feature type="transmembrane region" description="Helical" evidence="7">
    <location>
        <begin position="442"/>
        <end position="462"/>
    </location>
</feature>
<dbReference type="GO" id="GO:0016020">
    <property type="term" value="C:membrane"/>
    <property type="evidence" value="ECO:0007669"/>
    <property type="project" value="UniProtKB-SubCell"/>
</dbReference>
<feature type="transmembrane region" description="Helical" evidence="7">
    <location>
        <begin position="265"/>
        <end position="286"/>
    </location>
</feature>
<keyword evidence="2" id="KW-0813">Transport</keyword>
<dbReference type="InterPro" id="IPR011701">
    <property type="entry name" value="MFS"/>
</dbReference>
<dbReference type="AlphaFoldDB" id="A0A167I9Y9"/>
<feature type="transmembrane region" description="Helical" evidence="7">
    <location>
        <begin position="202"/>
        <end position="221"/>
    </location>
</feature>
<dbReference type="Proteomes" id="UP000076738">
    <property type="component" value="Unassembled WGS sequence"/>
</dbReference>
<dbReference type="OrthoDB" id="1935484at2759"/>
<comment type="subcellular location">
    <subcellularLocation>
        <location evidence="1">Membrane</location>
        <topology evidence="1">Multi-pass membrane protein</topology>
    </subcellularLocation>
</comment>
<reference evidence="8 9" key="1">
    <citation type="journal article" date="2016" name="Mol. Biol. Evol.">
        <title>Comparative Genomics of Early-Diverging Mushroom-Forming Fungi Provides Insights into the Origins of Lignocellulose Decay Capabilities.</title>
        <authorList>
            <person name="Nagy L.G."/>
            <person name="Riley R."/>
            <person name="Tritt A."/>
            <person name="Adam C."/>
            <person name="Daum C."/>
            <person name="Floudas D."/>
            <person name="Sun H."/>
            <person name="Yadav J.S."/>
            <person name="Pangilinan J."/>
            <person name="Larsson K.H."/>
            <person name="Matsuura K."/>
            <person name="Barry K."/>
            <person name="Labutti K."/>
            <person name="Kuo R."/>
            <person name="Ohm R.A."/>
            <person name="Bhattacharya S.S."/>
            <person name="Shirouzu T."/>
            <person name="Yoshinaga Y."/>
            <person name="Martin F.M."/>
            <person name="Grigoriev I.V."/>
            <person name="Hibbett D.S."/>
        </authorList>
    </citation>
    <scope>NUCLEOTIDE SEQUENCE [LARGE SCALE GENOMIC DNA]</scope>
    <source>
        <strain evidence="8 9">TUFC12733</strain>
    </source>
</reference>
<evidence type="ECO:0000256" key="5">
    <source>
        <dbReference type="ARBA" id="ARBA00023136"/>
    </source>
</evidence>
<evidence type="ECO:0000256" key="7">
    <source>
        <dbReference type="SAM" id="Phobius"/>
    </source>
</evidence>
<evidence type="ECO:0000256" key="6">
    <source>
        <dbReference type="SAM" id="MobiDB-lite"/>
    </source>
</evidence>
<protein>
    <submittedName>
        <fullName evidence="8">Phthalate transporter</fullName>
    </submittedName>
</protein>
<feature type="transmembrane region" description="Helical" evidence="7">
    <location>
        <begin position="506"/>
        <end position="528"/>
    </location>
</feature>
<evidence type="ECO:0000256" key="4">
    <source>
        <dbReference type="ARBA" id="ARBA00022989"/>
    </source>
</evidence>
<dbReference type="InterPro" id="IPR036259">
    <property type="entry name" value="MFS_trans_sf"/>
</dbReference>
<keyword evidence="4 7" id="KW-1133">Transmembrane helix</keyword>
<evidence type="ECO:0000256" key="1">
    <source>
        <dbReference type="ARBA" id="ARBA00004141"/>
    </source>
</evidence>
<feature type="region of interest" description="Disordered" evidence="6">
    <location>
        <begin position="33"/>
        <end position="58"/>
    </location>
</feature>
<organism evidence="8 9">
    <name type="scientific">Calocera viscosa (strain TUFC12733)</name>
    <dbReference type="NCBI Taxonomy" id="1330018"/>
    <lineage>
        <taxon>Eukaryota</taxon>
        <taxon>Fungi</taxon>
        <taxon>Dikarya</taxon>
        <taxon>Basidiomycota</taxon>
        <taxon>Agaricomycotina</taxon>
        <taxon>Dacrymycetes</taxon>
        <taxon>Dacrymycetales</taxon>
        <taxon>Dacrymycetaceae</taxon>
        <taxon>Calocera</taxon>
    </lineage>
</organism>
<dbReference type="Gene3D" id="1.20.1250.20">
    <property type="entry name" value="MFS general substrate transporter like domains"/>
    <property type="match status" value="1"/>
</dbReference>
<accession>A0A167I9Y9</accession>
<dbReference type="GO" id="GO:0022857">
    <property type="term" value="F:transmembrane transporter activity"/>
    <property type="evidence" value="ECO:0007669"/>
    <property type="project" value="InterPro"/>
</dbReference>
<dbReference type="STRING" id="1330018.A0A167I9Y9"/>
<keyword evidence="3 7" id="KW-0812">Transmembrane</keyword>
<evidence type="ECO:0000313" key="9">
    <source>
        <dbReference type="Proteomes" id="UP000076738"/>
    </source>
</evidence>
<evidence type="ECO:0000256" key="2">
    <source>
        <dbReference type="ARBA" id="ARBA00022448"/>
    </source>
</evidence>
<gene>
    <name evidence="8" type="ORF">CALVIDRAFT_551038</name>
</gene>
<feature type="transmembrane region" description="Helical" evidence="7">
    <location>
        <begin position="233"/>
        <end position="253"/>
    </location>
</feature>
<dbReference type="PANTHER" id="PTHR43791:SF65">
    <property type="entry name" value="MAJOR FACILITATOR SUPERFAMILY (MFS) PROFILE DOMAIN-CONTAINING PROTEIN-RELATED"/>
    <property type="match status" value="1"/>
</dbReference>
<proteinExistence type="predicted"/>
<feature type="transmembrane region" description="Helical" evidence="7">
    <location>
        <begin position="411"/>
        <end position="430"/>
    </location>
</feature>
<sequence>MRYQVLSSRDSTDSFAGTSLEMDLINEIAPVSPSGDEKVDIEAQSANSSVSNVKGSGDPNPFDDADLAPYLAPITQHEGYHRFDPKATWSEEEEKRIVRKIDFRIMLWTCIMFGALQLDRGNLSFALTDNMLDDLNLSTNDYNNGNMIFYLCFLTAEIPSQLVSKRIGPDRWLPIQMTLWSIVAMSQAALNGKASFFVTRGLLGIMEGGFIPDMVLFLSYFYKGKELPVRLSFFWTSSTTTTIVSAFMAYGILHMRGVHGLAGWRWLFLIEGALTFGIGLLAFGLMPPSPTQTASWFRGKKGWFTPREETIMVNRILRDDPTKGGMHNRQAITPGLIWQCFLDYHSWPIYLIGLTGYIPQSPPATYLTLTLKALGFGTFNSNLLTIPSSVLFIINLLLVTQLSRRVNERSLVGTIGNLWSIPLLVALAVLPDNTNSWSRYSILTLLLGYPYVHAIVVGWASWTSGSVRLRTVSAAMYNVCVQAGNVISSHIYQANDAPYYHQGNRVLIGIAVWNVALFVGTKFFYMWVNARRARKWDKMTGEEKAHYLATTTQTGNKRLDFRFVH</sequence>
<evidence type="ECO:0000256" key="3">
    <source>
        <dbReference type="ARBA" id="ARBA00022692"/>
    </source>
</evidence>
<keyword evidence="9" id="KW-1185">Reference proteome</keyword>
<name>A0A167I9Y9_CALVF</name>
<feature type="transmembrane region" description="Helical" evidence="7">
    <location>
        <begin position="379"/>
        <end position="399"/>
    </location>
</feature>
<dbReference type="Pfam" id="PF07690">
    <property type="entry name" value="MFS_1"/>
    <property type="match status" value="1"/>
</dbReference>
<keyword evidence="5 7" id="KW-0472">Membrane</keyword>
<dbReference type="EMBL" id="KV417310">
    <property type="protein sequence ID" value="KZO92437.1"/>
    <property type="molecule type" value="Genomic_DNA"/>
</dbReference>
<dbReference type="SUPFAM" id="SSF103473">
    <property type="entry name" value="MFS general substrate transporter"/>
    <property type="match status" value="1"/>
</dbReference>
<dbReference type="PANTHER" id="PTHR43791">
    <property type="entry name" value="PERMEASE-RELATED"/>
    <property type="match status" value="1"/>
</dbReference>
<dbReference type="FunFam" id="1.20.1250.20:FF:000247">
    <property type="entry name" value="MFS general substrate transporter"/>
    <property type="match status" value="1"/>
</dbReference>
<feature type="transmembrane region" description="Helical" evidence="7">
    <location>
        <begin position="474"/>
        <end position="494"/>
    </location>
</feature>
<dbReference type="FunFam" id="1.20.1250.20:FF:000106">
    <property type="entry name" value="MFS transporter, putative"/>
    <property type="match status" value="1"/>
</dbReference>
<evidence type="ECO:0000313" key="8">
    <source>
        <dbReference type="EMBL" id="KZO92437.1"/>
    </source>
</evidence>
<feature type="compositionally biased region" description="Polar residues" evidence="6">
    <location>
        <begin position="44"/>
        <end position="54"/>
    </location>
</feature>